<dbReference type="Pfam" id="PF00472">
    <property type="entry name" value="RF-1"/>
    <property type="match status" value="1"/>
</dbReference>
<accession>A0A7J7KM69</accession>
<sequence>MANVFLRFNQLAKCLRVHKPIIYTFEALKLTTSYCIPHQHFLFSTTVRNCGDKKPKYPPLDEKELEEKFTRGSGPGGQATNTTSNCVLLKHAPTGLIIKCHAERSLEVNRKIARRRMQERLDDHYNGENSIKAQEKRRAKAKHLSKKAKTKRKLERLAAEREAALSTEDAATANTNDIPSNDTTGVLIDNSVDKQISDKDNSD</sequence>
<keyword evidence="3" id="KW-0809">Transit peptide</keyword>
<feature type="compositionally biased region" description="Polar residues" evidence="5">
    <location>
        <begin position="172"/>
        <end position="184"/>
    </location>
</feature>
<dbReference type="InterPro" id="IPR052405">
    <property type="entry name" value="Mito_Transl_Release_Factor"/>
</dbReference>
<dbReference type="InterPro" id="IPR000352">
    <property type="entry name" value="Pep_chain_release_fac_I"/>
</dbReference>
<dbReference type="EMBL" id="VXIV02000288">
    <property type="protein sequence ID" value="KAF6039249.1"/>
    <property type="molecule type" value="Genomic_DNA"/>
</dbReference>
<feature type="compositionally biased region" description="Basic residues" evidence="5">
    <location>
        <begin position="135"/>
        <end position="154"/>
    </location>
</feature>
<evidence type="ECO:0000259" key="6">
    <source>
        <dbReference type="Pfam" id="PF00472"/>
    </source>
</evidence>
<dbReference type="InterPro" id="IPR045853">
    <property type="entry name" value="Pep_chain_release_fac_I_sf"/>
</dbReference>
<evidence type="ECO:0000256" key="5">
    <source>
        <dbReference type="SAM" id="MobiDB-lite"/>
    </source>
</evidence>
<comment type="caution">
    <text evidence="7">The sequence shown here is derived from an EMBL/GenBank/DDBJ whole genome shotgun (WGS) entry which is preliminary data.</text>
</comment>
<protein>
    <recommendedName>
        <fullName evidence="6">Prokaryotic-type class I peptide chain release factors domain-containing protein</fullName>
    </recommendedName>
</protein>
<dbReference type="SUPFAM" id="SSF75620">
    <property type="entry name" value="Release factor"/>
    <property type="match status" value="1"/>
</dbReference>
<evidence type="ECO:0000256" key="3">
    <source>
        <dbReference type="ARBA" id="ARBA00022946"/>
    </source>
</evidence>
<dbReference type="AlphaFoldDB" id="A0A7J7KM69"/>
<proteinExistence type="inferred from homology"/>
<feature type="domain" description="Prokaryotic-type class I peptide chain release factors" evidence="6">
    <location>
        <begin position="60"/>
        <end position="154"/>
    </location>
</feature>
<dbReference type="Proteomes" id="UP000593567">
    <property type="component" value="Unassembled WGS sequence"/>
</dbReference>
<evidence type="ECO:0000256" key="4">
    <source>
        <dbReference type="ARBA" id="ARBA00023128"/>
    </source>
</evidence>
<dbReference type="GO" id="GO:0003747">
    <property type="term" value="F:translation release factor activity"/>
    <property type="evidence" value="ECO:0007669"/>
    <property type="project" value="InterPro"/>
</dbReference>
<evidence type="ECO:0000256" key="1">
    <source>
        <dbReference type="ARBA" id="ARBA00004173"/>
    </source>
</evidence>
<evidence type="ECO:0000313" key="8">
    <source>
        <dbReference type="Proteomes" id="UP000593567"/>
    </source>
</evidence>
<dbReference type="GO" id="GO:0005739">
    <property type="term" value="C:mitochondrion"/>
    <property type="evidence" value="ECO:0007669"/>
    <property type="project" value="UniProtKB-SubCell"/>
</dbReference>
<dbReference type="Gene3D" id="3.30.160.20">
    <property type="match status" value="1"/>
</dbReference>
<keyword evidence="8" id="KW-1185">Reference proteome</keyword>
<organism evidence="7 8">
    <name type="scientific">Bugula neritina</name>
    <name type="common">Brown bryozoan</name>
    <name type="synonym">Sertularia neritina</name>
    <dbReference type="NCBI Taxonomy" id="10212"/>
    <lineage>
        <taxon>Eukaryota</taxon>
        <taxon>Metazoa</taxon>
        <taxon>Spiralia</taxon>
        <taxon>Lophotrochozoa</taxon>
        <taxon>Bryozoa</taxon>
        <taxon>Gymnolaemata</taxon>
        <taxon>Cheilostomatida</taxon>
        <taxon>Flustrina</taxon>
        <taxon>Buguloidea</taxon>
        <taxon>Bugulidae</taxon>
        <taxon>Bugula</taxon>
    </lineage>
</organism>
<comment type="subcellular location">
    <subcellularLocation>
        <location evidence="1">Mitochondrion</location>
    </subcellularLocation>
</comment>
<evidence type="ECO:0000313" key="7">
    <source>
        <dbReference type="EMBL" id="KAF6039249.1"/>
    </source>
</evidence>
<name>A0A7J7KM69_BUGNE</name>
<feature type="compositionally biased region" description="Basic and acidic residues" evidence="5">
    <location>
        <begin position="191"/>
        <end position="203"/>
    </location>
</feature>
<keyword evidence="4" id="KW-0496">Mitochondrion</keyword>
<comment type="similarity">
    <text evidence="2">Belongs to the prokaryotic/mitochondrial release factor family.</text>
</comment>
<dbReference type="PANTHER" id="PTHR46203">
    <property type="entry name" value="PROBABLE PEPTIDE CHAIN RELEASE FACTOR C12ORF65"/>
    <property type="match status" value="1"/>
</dbReference>
<gene>
    <name evidence="7" type="ORF">EB796_002444</name>
</gene>
<feature type="region of interest" description="Disordered" evidence="5">
    <location>
        <begin position="121"/>
        <end position="203"/>
    </location>
</feature>
<dbReference type="PANTHER" id="PTHR46203:SF1">
    <property type="entry name" value="MITOCHONDRIAL TRANSLATION RELEASE FACTOR IN RESCUE"/>
    <property type="match status" value="1"/>
</dbReference>
<reference evidence="7" key="1">
    <citation type="submission" date="2020-06" db="EMBL/GenBank/DDBJ databases">
        <title>Draft genome of Bugula neritina, a colonial animal packing powerful symbionts and potential medicines.</title>
        <authorList>
            <person name="Rayko M."/>
        </authorList>
    </citation>
    <scope>NUCLEOTIDE SEQUENCE [LARGE SCALE GENOMIC DNA]</scope>
    <source>
        <strain evidence="7">Kwan_BN1</strain>
    </source>
</reference>
<dbReference type="OrthoDB" id="277888at2759"/>
<evidence type="ECO:0000256" key="2">
    <source>
        <dbReference type="ARBA" id="ARBA00010835"/>
    </source>
</evidence>